<dbReference type="InterPro" id="IPR011008">
    <property type="entry name" value="Dimeric_a/b-barrel"/>
</dbReference>
<feature type="domain" description="YCII-related" evidence="3">
    <location>
        <begin position="53"/>
        <end position="122"/>
    </location>
</feature>
<evidence type="ECO:0000256" key="2">
    <source>
        <dbReference type="SAM" id="SignalP"/>
    </source>
</evidence>
<accession>A0A849SF25</accession>
<dbReference type="Pfam" id="PF03795">
    <property type="entry name" value="YCII"/>
    <property type="match status" value="1"/>
</dbReference>
<comment type="similarity">
    <text evidence="1">Belongs to the YciI family.</text>
</comment>
<feature type="chain" id="PRO_5032849878" description="YCII-related domain-containing protein" evidence="2">
    <location>
        <begin position="24"/>
        <end position="247"/>
    </location>
</feature>
<dbReference type="AlphaFoldDB" id="A0A849SF25"/>
<dbReference type="Proteomes" id="UP000580839">
    <property type="component" value="Unassembled WGS sequence"/>
</dbReference>
<dbReference type="Gene3D" id="3.30.70.1060">
    <property type="entry name" value="Dimeric alpha+beta barrel"/>
    <property type="match status" value="1"/>
</dbReference>
<dbReference type="SUPFAM" id="SSF54909">
    <property type="entry name" value="Dimeric alpha+beta barrel"/>
    <property type="match status" value="2"/>
</dbReference>
<comment type="caution">
    <text evidence="4">The sequence shown here is derived from an EMBL/GenBank/DDBJ whole genome shotgun (WGS) entry which is preliminary data.</text>
</comment>
<name>A0A849SF25_UNCEI</name>
<protein>
    <recommendedName>
        <fullName evidence="3">YCII-related domain-containing protein</fullName>
    </recommendedName>
</protein>
<sequence>MFARSRGTSLALCGLLAASLAFADTALPPMPLMQQYVFGVLRKGPKWTADKSPALDSLQAGHMAHLGRMWKEGWLVAAGPVTARNGWRGLLIFRADSASQVRALSEQDPAVRAGRLAVDLWPWFAPQGIGQGYTARTARLGPGSDSMVTRWVTLLRTSPKPSQLKGAALDSMRRGHLAHILGLLASGHARAAGPLTGAGDIEGLTVFVTDSLDAWTRANADPAARSGDLTIELFPWWCAYGVLPGEE</sequence>
<evidence type="ECO:0000259" key="3">
    <source>
        <dbReference type="Pfam" id="PF03795"/>
    </source>
</evidence>
<evidence type="ECO:0000256" key="1">
    <source>
        <dbReference type="ARBA" id="ARBA00007689"/>
    </source>
</evidence>
<feature type="signal peptide" evidence="2">
    <location>
        <begin position="1"/>
        <end position="23"/>
    </location>
</feature>
<proteinExistence type="inferred from homology"/>
<organism evidence="4 5">
    <name type="scientific">Eiseniibacteriota bacterium</name>
    <dbReference type="NCBI Taxonomy" id="2212470"/>
    <lineage>
        <taxon>Bacteria</taxon>
        <taxon>Candidatus Eiseniibacteriota</taxon>
    </lineage>
</organism>
<evidence type="ECO:0000313" key="5">
    <source>
        <dbReference type="Proteomes" id="UP000580839"/>
    </source>
</evidence>
<dbReference type="EMBL" id="JABFRW010000111">
    <property type="protein sequence ID" value="NOT34338.1"/>
    <property type="molecule type" value="Genomic_DNA"/>
</dbReference>
<dbReference type="InterPro" id="IPR005545">
    <property type="entry name" value="YCII"/>
</dbReference>
<evidence type="ECO:0000313" key="4">
    <source>
        <dbReference type="EMBL" id="NOT34338.1"/>
    </source>
</evidence>
<gene>
    <name evidence="4" type="ORF">HOP12_09235</name>
</gene>
<keyword evidence="2" id="KW-0732">Signal</keyword>
<reference evidence="4 5" key="1">
    <citation type="submission" date="2020-04" db="EMBL/GenBank/DDBJ databases">
        <title>Metagenomic profiling of ammonia- and methane-oxidizing microorganisms in a Dutch drinking water treatment plant.</title>
        <authorList>
            <person name="Poghosyan L."/>
            <person name="Leucker S."/>
        </authorList>
    </citation>
    <scope>NUCLEOTIDE SEQUENCE [LARGE SCALE GENOMIC DNA]</scope>
    <source>
        <strain evidence="4">S-RSF-IL-03</strain>
    </source>
</reference>